<feature type="compositionally biased region" description="Polar residues" evidence="1">
    <location>
        <begin position="82"/>
        <end position="110"/>
    </location>
</feature>
<dbReference type="AlphaFoldDB" id="Q4Q999"/>
<dbReference type="HOGENOM" id="CLU_443106_0_0_1"/>
<dbReference type="InterPro" id="IPR024774">
    <property type="entry name" value="PH_dom-Mcp5-type"/>
</dbReference>
<dbReference type="eggNOG" id="ENOG502S6HD">
    <property type="taxonomic scope" value="Eukaryota"/>
</dbReference>
<proteinExistence type="predicted"/>
<dbReference type="Gene3D" id="2.30.29.30">
    <property type="entry name" value="Pleckstrin-homology domain (PH domain)/Phosphotyrosine-binding domain (PTB)"/>
    <property type="match status" value="1"/>
</dbReference>
<feature type="region of interest" description="Disordered" evidence="1">
    <location>
        <begin position="1"/>
        <end position="231"/>
    </location>
</feature>
<evidence type="ECO:0000313" key="3">
    <source>
        <dbReference type="EMBL" id="CAJ05005.2"/>
    </source>
</evidence>
<dbReference type="Pfam" id="PF12814">
    <property type="entry name" value="Mcp5_PH"/>
    <property type="match status" value="1"/>
</dbReference>
<dbReference type="InterPro" id="IPR011993">
    <property type="entry name" value="PH-like_dom_sf"/>
</dbReference>
<dbReference type="RefSeq" id="XP_001684099.2">
    <property type="nucleotide sequence ID" value="XM_001684047.2"/>
</dbReference>
<keyword evidence="4" id="KW-1185">Reference proteome</keyword>
<feature type="compositionally biased region" description="Polar residues" evidence="1">
    <location>
        <begin position="222"/>
        <end position="231"/>
    </location>
</feature>
<feature type="compositionally biased region" description="Low complexity" evidence="1">
    <location>
        <begin position="130"/>
        <end position="143"/>
    </location>
</feature>
<dbReference type="KEGG" id="lma:LMJF_26_0950"/>
<evidence type="ECO:0000313" key="4">
    <source>
        <dbReference type="Proteomes" id="UP000000542"/>
    </source>
</evidence>
<dbReference type="InParanoid" id="Q4Q999"/>
<protein>
    <recommendedName>
        <fullName evidence="2">Pleckstrin homology domain-containing protein</fullName>
    </recommendedName>
</protein>
<dbReference type="OMA" id="QRGTLMW"/>
<reference evidence="3 4" key="1">
    <citation type="journal article" date="2005" name="Science">
        <title>The genome of the kinetoplastid parasite, Leishmania major.</title>
        <authorList>
            <person name="Ivens A.C."/>
            <person name="Peacock C.S."/>
            <person name="Worthey E.A."/>
            <person name="Murphy L."/>
            <person name="Aggarwal G."/>
            <person name="Berriman M."/>
            <person name="Sisk E."/>
            <person name="Rajandream M.A."/>
            <person name="Adlem E."/>
            <person name="Aert R."/>
            <person name="Anupama A."/>
            <person name="Apostolou Z."/>
            <person name="Attipoe P."/>
            <person name="Bason N."/>
            <person name="Bauser C."/>
            <person name="Beck A."/>
            <person name="Beverley S.M."/>
            <person name="Bianchettin G."/>
            <person name="Borzym K."/>
            <person name="Bothe G."/>
            <person name="Bruschi C.V."/>
            <person name="Collins M."/>
            <person name="Cadag E."/>
            <person name="Ciarloni L."/>
            <person name="Clayton C."/>
            <person name="Coulson R.M."/>
            <person name="Cronin A."/>
            <person name="Cruz A.K."/>
            <person name="Davies R.M."/>
            <person name="De Gaudenzi J."/>
            <person name="Dobson D.E."/>
            <person name="Duesterhoeft A."/>
            <person name="Fazelina G."/>
            <person name="Fosker N."/>
            <person name="Frasch A.C."/>
            <person name="Fraser A."/>
            <person name="Fuchs M."/>
            <person name="Gabel C."/>
            <person name="Goble A."/>
            <person name="Goffeau A."/>
            <person name="Harris D."/>
            <person name="Hertz-Fowler C."/>
            <person name="Hilbert H."/>
            <person name="Horn D."/>
            <person name="Huang Y."/>
            <person name="Klages S."/>
            <person name="Knights A."/>
            <person name="Kube M."/>
            <person name="Larke N."/>
            <person name="Litvin L."/>
            <person name="Lord A."/>
            <person name="Louie T."/>
            <person name="Marra M."/>
            <person name="Masuy D."/>
            <person name="Matthews K."/>
            <person name="Michaeli S."/>
            <person name="Mottram J.C."/>
            <person name="Muller-Auer S."/>
            <person name="Munden H."/>
            <person name="Nelson S."/>
            <person name="Norbertczak H."/>
            <person name="Oliver K."/>
            <person name="O'neil S."/>
            <person name="Pentony M."/>
            <person name="Pohl T.M."/>
            <person name="Price C."/>
            <person name="Purnelle B."/>
            <person name="Quail M.A."/>
            <person name="Rabbinowitsch E."/>
            <person name="Reinhardt R."/>
            <person name="Rieger M."/>
            <person name="Rinta J."/>
            <person name="Robben J."/>
            <person name="Robertson L."/>
            <person name="Ruiz J.C."/>
            <person name="Rutter S."/>
            <person name="Saunders D."/>
            <person name="Schafer M."/>
            <person name="Schein J."/>
            <person name="Schwartz D.C."/>
            <person name="Seeger K."/>
            <person name="Seyler A."/>
            <person name="Sharp S."/>
            <person name="Shin H."/>
            <person name="Sivam D."/>
            <person name="Squares R."/>
            <person name="Squares S."/>
            <person name="Tosato V."/>
            <person name="Vogt C."/>
            <person name="Volckaert G."/>
            <person name="Wambutt R."/>
            <person name="Warren T."/>
            <person name="Wedler H."/>
            <person name="Woodward J."/>
            <person name="Zhou S."/>
            <person name="Zimmermann W."/>
            <person name="Smith D.F."/>
            <person name="Blackwell J.M."/>
            <person name="Stuart K.D."/>
            <person name="Barrell B."/>
            <person name="Myler P.J."/>
        </authorList>
    </citation>
    <scope>NUCLEOTIDE SEQUENCE [LARGE SCALE GENOMIC DNA]</scope>
    <source>
        <strain evidence="4">MHOM/IL/81/Friedlin</strain>
    </source>
</reference>
<feature type="compositionally biased region" description="Low complexity" evidence="1">
    <location>
        <begin position="181"/>
        <end position="191"/>
    </location>
</feature>
<gene>
    <name evidence="3" type="ORF">LMJF_26_0950</name>
</gene>
<accession>Q4Q999</accession>
<feature type="compositionally biased region" description="Basic and acidic residues" evidence="1">
    <location>
        <begin position="324"/>
        <end position="335"/>
    </location>
</feature>
<feature type="compositionally biased region" description="Polar residues" evidence="1">
    <location>
        <begin position="301"/>
        <end position="321"/>
    </location>
</feature>
<feature type="compositionally biased region" description="Basic and acidic residues" evidence="1">
    <location>
        <begin position="1"/>
        <end position="10"/>
    </location>
</feature>
<dbReference type="SUPFAM" id="SSF50729">
    <property type="entry name" value="PH domain-like"/>
    <property type="match status" value="1"/>
</dbReference>
<dbReference type="GO" id="GO:0032065">
    <property type="term" value="P:maintenance of protein location in cell cortex"/>
    <property type="evidence" value="ECO:0007669"/>
    <property type="project" value="InterPro"/>
</dbReference>
<feature type="compositionally biased region" description="Polar residues" evidence="1">
    <location>
        <begin position="161"/>
        <end position="173"/>
    </location>
</feature>
<feature type="compositionally biased region" description="Basic and acidic residues" evidence="1">
    <location>
        <begin position="21"/>
        <end position="34"/>
    </location>
</feature>
<sequence>MSDPVRRRYVDSGYPSYARPHAFDAYDSFPREADVVEQQQQQQPSHQPLRRRGAPVPAPQLLLSARSTPLAKRPAPVKTPYKSASTTTTSSLIESAPCTNSSGSSDTATASPPHDDQPTHLNKTQRPLLASASSARTSASVMSPLQQQVARERRQNEYRHSSSLLQGGQSPAMQMTPLPAPARSSERSASAVPPPVSRRAHQRSSLSTTPGEQRRADGHSQRLPTSRAPGSSMLTATEQMTIGHSHPAAVSLHSASPIRGLEGHKGRVDQARSPAPRTSSSTPRSSTVANNVHPGPFYKRQQAQAPSPTGHSPTTRGSSTVVEEPARATADRRVVAEPASNKADAQLVAPKELRRQRGQGEIRGQGYVAQTAYTQRNPFRRQDFAEFAGNPQYLPPHGFHVYPQAMATRVYGLEVSRASQGDCMMQSLLDAAHPSTAEERAEMEALLSATLEKLQLGDWFYKWTRIKRVHQRYVWLNLQRGTLMWSVSPKKSAVLSSEVKLSTVTSVTPECLQLEAPVRFFYRMNINTPRRCISLATEIREKFDVWYHVLQQLAAPNSMYGVPGVWGRPSSSVNAAGWGAASRWASRYSPLSAVVDNATGPTGYNEAYAHGAVSSSD</sequence>
<dbReference type="GO" id="GO:0005543">
    <property type="term" value="F:phospholipid binding"/>
    <property type="evidence" value="ECO:0007669"/>
    <property type="project" value="InterPro"/>
</dbReference>
<evidence type="ECO:0000256" key="1">
    <source>
        <dbReference type="SAM" id="MobiDB-lite"/>
    </source>
</evidence>
<feature type="domain" description="Pleckstrin homology" evidence="2">
    <location>
        <begin position="448"/>
        <end position="555"/>
    </location>
</feature>
<evidence type="ECO:0000259" key="2">
    <source>
        <dbReference type="Pfam" id="PF12814"/>
    </source>
</evidence>
<organism evidence="3 4">
    <name type="scientific">Leishmania major</name>
    <dbReference type="NCBI Taxonomy" id="5664"/>
    <lineage>
        <taxon>Eukaryota</taxon>
        <taxon>Discoba</taxon>
        <taxon>Euglenozoa</taxon>
        <taxon>Kinetoplastea</taxon>
        <taxon>Metakinetoplastina</taxon>
        <taxon>Trypanosomatida</taxon>
        <taxon>Trypanosomatidae</taxon>
        <taxon>Leishmaniinae</taxon>
        <taxon>Leishmania</taxon>
    </lineage>
</organism>
<feature type="compositionally biased region" description="Basic and acidic residues" evidence="1">
    <location>
        <begin position="150"/>
        <end position="160"/>
    </location>
</feature>
<dbReference type="VEuPathDB" id="TriTrypDB:LMJLV39_260015100"/>
<dbReference type="GeneID" id="5652823"/>
<dbReference type="VEuPathDB" id="TriTrypDB:LmjF.26.0950"/>
<dbReference type="VEuPathDB" id="TriTrypDB:LMJFC_260015600"/>
<name>Q4Q999_LEIMA</name>
<dbReference type="Proteomes" id="UP000000542">
    <property type="component" value="Chromosome 26"/>
</dbReference>
<feature type="region of interest" description="Disordered" evidence="1">
    <location>
        <begin position="259"/>
        <end position="342"/>
    </location>
</feature>
<reference evidence="3 4" key="2">
    <citation type="journal article" date="2011" name="Genome Res.">
        <title>Chromosome and gene copy number variation allow major structural change between species and strains of Leishmania.</title>
        <authorList>
            <person name="Rogers M.B."/>
            <person name="Hilley J.D."/>
            <person name="Dickens N.J."/>
            <person name="Wilkes J."/>
            <person name="Bates P.A."/>
            <person name="Depledge D.P."/>
            <person name="Harris D."/>
            <person name="Her Y."/>
            <person name="Herzyk P."/>
            <person name="Imamura H."/>
            <person name="Otto T.D."/>
            <person name="Sanders M."/>
            <person name="Seeger K."/>
            <person name="Dujardin J.C."/>
            <person name="Berriman M."/>
            <person name="Smith D.F."/>
            <person name="Hertz-Fowler C."/>
            <person name="Mottram J.C."/>
        </authorList>
    </citation>
    <scope>NUCLEOTIDE SEQUENCE [LARGE SCALE GENOMIC DNA]</scope>
    <source>
        <strain evidence="4">MHOM/IL/81/Friedlin</strain>
    </source>
</reference>
<feature type="compositionally biased region" description="Low complexity" evidence="1">
    <location>
        <begin position="271"/>
        <end position="287"/>
    </location>
</feature>
<dbReference type="EMBL" id="FR796422">
    <property type="protein sequence ID" value="CAJ05005.2"/>
    <property type="molecule type" value="Genomic_DNA"/>
</dbReference>
<dbReference type="VEuPathDB" id="TriTrypDB:LMJSD75_260013500"/>
<dbReference type="GO" id="GO:0005938">
    <property type="term" value="C:cell cortex"/>
    <property type="evidence" value="ECO:0007669"/>
    <property type="project" value="InterPro"/>
</dbReference>
<dbReference type="STRING" id="5664.Q4Q999"/>
<feature type="compositionally biased region" description="Basic and acidic residues" evidence="1">
    <location>
        <begin position="261"/>
        <end position="270"/>
    </location>
</feature>